<name>A0AAD5XM07_9FUNG</name>
<evidence type="ECO:0000256" key="3">
    <source>
        <dbReference type="ARBA" id="ARBA00016182"/>
    </source>
</evidence>
<dbReference type="SMART" id="SM00975">
    <property type="entry name" value="Telomerase_RBD"/>
    <property type="match status" value="1"/>
</dbReference>
<dbReference type="Gene3D" id="1.10.132.70">
    <property type="match status" value="1"/>
</dbReference>
<keyword evidence="6 13" id="KW-0548">Nucleotidyltransferase</keyword>
<dbReference type="InterPro" id="IPR043502">
    <property type="entry name" value="DNA/RNA_pol_sf"/>
</dbReference>
<evidence type="ECO:0000256" key="8">
    <source>
        <dbReference type="ARBA" id="ARBA00022842"/>
    </source>
</evidence>
<dbReference type="InterPro" id="IPR021891">
    <property type="entry name" value="Telomerase_RBD"/>
</dbReference>
<comment type="catalytic activity">
    <reaction evidence="12 13">
        <text>DNA(n) + a 2'-deoxyribonucleoside 5'-triphosphate = DNA(n+1) + diphosphate</text>
        <dbReference type="Rhea" id="RHEA:22508"/>
        <dbReference type="Rhea" id="RHEA-COMP:17339"/>
        <dbReference type="Rhea" id="RHEA-COMP:17340"/>
        <dbReference type="ChEBI" id="CHEBI:33019"/>
        <dbReference type="ChEBI" id="CHEBI:61560"/>
        <dbReference type="ChEBI" id="CHEBI:173112"/>
        <dbReference type="EC" id="2.7.7.49"/>
    </reaction>
</comment>
<evidence type="ECO:0000256" key="4">
    <source>
        <dbReference type="ARBA" id="ARBA00022454"/>
    </source>
</evidence>
<evidence type="ECO:0000259" key="14">
    <source>
        <dbReference type="PROSITE" id="PS50878"/>
    </source>
</evidence>
<dbReference type="PRINTS" id="PR01365">
    <property type="entry name" value="TELOMERASERT"/>
</dbReference>
<dbReference type="GO" id="GO:0007004">
    <property type="term" value="P:telomere maintenance via telomerase"/>
    <property type="evidence" value="ECO:0007669"/>
    <property type="project" value="TreeGrafter"/>
</dbReference>
<comment type="similarity">
    <text evidence="1 13">Belongs to the reverse transcriptase family. Telomerase subfamily.</text>
</comment>
<dbReference type="PANTHER" id="PTHR12066:SF0">
    <property type="entry name" value="TELOMERASE REVERSE TRANSCRIPTASE"/>
    <property type="match status" value="1"/>
</dbReference>
<dbReference type="AlphaFoldDB" id="A0AAD5XM07"/>
<comment type="subcellular location">
    <subcellularLocation>
        <location evidence="13">Nucleus</location>
    </subcellularLocation>
    <subcellularLocation>
        <location evidence="13">Chromosome</location>
        <location evidence="13">Telomere</location>
    </subcellularLocation>
</comment>
<evidence type="ECO:0000313" key="15">
    <source>
        <dbReference type="EMBL" id="KAJ3168414.1"/>
    </source>
</evidence>
<dbReference type="GO" id="GO:0042162">
    <property type="term" value="F:telomeric DNA binding"/>
    <property type="evidence" value="ECO:0007669"/>
    <property type="project" value="TreeGrafter"/>
</dbReference>
<dbReference type="EC" id="2.7.7.49" evidence="2 13"/>
<sequence length="526" mass="60926">MFPRQFGLPSVFSPEVATLLERPDGPSVAIKMKLHWRLKAAHNLVQRMQVLHTRCNYHALLNQHCPIFNDKVSADLKGPNILHTHSSYYQVYAFARAVFSQVIPHEFWGSDYNREIVLKAVDKFIRLRRYETTSLQNVIKHFKINDCAWAASSNIRPGKVKQYTPLSESNKRNELVYQFIFWVFEFFLIPLLKTNFYATETAPFRNKTRYVQFLPFKGPKELMRYRQDDSMLDSSRTLGYSYIRLLPKESGLRMITNLRRRFPNKPCRAMPPQAVTDKNKQQNGLSINSILQNAFHVLSYEKARVPSILGSSVLGLNDIYPKLKAFQAHCRPAPGQAPTKLYFCKVDVTSCFDTIDQKLLLSIVRDIVQDDEYMIQKYSTVYPSAGRLKRSFIRRARPSGEFTQFSELAKSLTDGFRNTILVVYTFEERESLLALMEEHICNNLIKMGKKLFRQIVGIPQGSVLSTLLCSLFYAHLEKTKLSRFVSENALLLRYVDDFLYVTTSQDQAVDFLNVMHADDCPGWKER</sequence>
<keyword evidence="5 13" id="KW-0808">Transferase</keyword>
<dbReference type="GO" id="GO:0000333">
    <property type="term" value="C:telomerase catalytic core complex"/>
    <property type="evidence" value="ECO:0007669"/>
    <property type="project" value="TreeGrafter"/>
</dbReference>
<keyword evidence="11 13" id="KW-0539">Nucleus</keyword>
<dbReference type="InterPro" id="IPR003545">
    <property type="entry name" value="Telomerase_RT"/>
</dbReference>
<keyword evidence="7 13" id="KW-0479">Metal-binding</keyword>
<dbReference type="PANTHER" id="PTHR12066">
    <property type="entry name" value="TELOMERASE REVERSE TRANSCRIPTASE"/>
    <property type="match status" value="1"/>
</dbReference>
<evidence type="ECO:0000256" key="12">
    <source>
        <dbReference type="ARBA" id="ARBA00048173"/>
    </source>
</evidence>
<evidence type="ECO:0000256" key="7">
    <source>
        <dbReference type="ARBA" id="ARBA00022723"/>
    </source>
</evidence>
<dbReference type="GO" id="GO:0070034">
    <property type="term" value="F:telomerase RNA binding"/>
    <property type="evidence" value="ECO:0007669"/>
    <property type="project" value="TreeGrafter"/>
</dbReference>
<proteinExistence type="inferred from homology"/>
<evidence type="ECO:0000256" key="6">
    <source>
        <dbReference type="ARBA" id="ARBA00022695"/>
    </source>
</evidence>
<evidence type="ECO:0000256" key="10">
    <source>
        <dbReference type="ARBA" id="ARBA00022918"/>
    </source>
</evidence>
<keyword evidence="4 13" id="KW-0158">Chromosome</keyword>
<feature type="domain" description="Reverse transcriptase" evidence="14">
    <location>
        <begin position="227"/>
        <end position="526"/>
    </location>
</feature>
<dbReference type="PROSITE" id="PS50878">
    <property type="entry name" value="RT_POL"/>
    <property type="match status" value="1"/>
</dbReference>
<reference evidence="15" key="1">
    <citation type="submission" date="2020-05" db="EMBL/GenBank/DDBJ databases">
        <title>Phylogenomic resolution of chytrid fungi.</title>
        <authorList>
            <person name="Stajich J.E."/>
            <person name="Amses K."/>
            <person name="Simmons R."/>
            <person name="Seto K."/>
            <person name="Myers J."/>
            <person name="Bonds A."/>
            <person name="Quandt C.A."/>
            <person name="Barry K."/>
            <person name="Liu P."/>
            <person name="Grigoriev I."/>
            <person name="Longcore J.E."/>
            <person name="James T.Y."/>
        </authorList>
    </citation>
    <scope>NUCLEOTIDE SEQUENCE</scope>
    <source>
        <strain evidence="15">JEL0379</strain>
    </source>
</reference>
<comment type="function">
    <text evidence="13">Telomerase is a ribonucleoprotein enzyme essential for the replication of chromosome termini in most eukaryotes. It elongates telomeres. It is a reverse transcriptase that adds simple sequence repeats to chromosome ends by copying a template sequence within the RNA component of the enzyme.</text>
</comment>
<organism evidence="15 16">
    <name type="scientific">Geranomyces variabilis</name>
    <dbReference type="NCBI Taxonomy" id="109894"/>
    <lineage>
        <taxon>Eukaryota</taxon>
        <taxon>Fungi</taxon>
        <taxon>Fungi incertae sedis</taxon>
        <taxon>Chytridiomycota</taxon>
        <taxon>Chytridiomycota incertae sedis</taxon>
        <taxon>Chytridiomycetes</taxon>
        <taxon>Spizellomycetales</taxon>
        <taxon>Powellomycetaceae</taxon>
        <taxon>Geranomyces</taxon>
    </lineage>
</organism>
<evidence type="ECO:0000256" key="9">
    <source>
        <dbReference type="ARBA" id="ARBA00022895"/>
    </source>
</evidence>
<evidence type="ECO:0000256" key="11">
    <source>
        <dbReference type="ARBA" id="ARBA00023242"/>
    </source>
</evidence>
<keyword evidence="9 13" id="KW-0779">Telomere</keyword>
<keyword evidence="8 13" id="KW-0460">Magnesium</keyword>
<accession>A0AAD5XM07</accession>
<comment type="caution">
    <text evidence="15">The sequence shown here is derived from an EMBL/GenBank/DDBJ whole genome shotgun (WGS) entry which is preliminary data.</text>
</comment>
<dbReference type="EMBL" id="JADGJQ010000120">
    <property type="protein sequence ID" value="KAJ3168414.1"/>
    <property type="molecule type" value="Genomic_DNA"/>
</dbReference>
<dbReference type="GO" id="GO:0000781">
    <property type="term" value="C:chromosome, telomeric region"/>
    <property type="evidence" value="ECO:0007669"/>
    <property type="project" value="UniProtKB-SubCell"/>
</dbReference>
<dbReference type="InterPro" id="IPR000477">
    <property type="entry name" value="RT_dom"/>
</dbReference>
<evidence type="ECO:0000256" key="5">
    <source>
        <dbReference type="ARBA" id="ARBA00022679"/>
    </source>
</evidence>
<evidence type="ECO:0000256" key="1">
    <source>
        <dbReference type="ARBA" id="ARBA00008001"/>
    </source>
</evidence>
<gene>
    <name evidence="15" type="ORF">HDU87_001145</name>
</gene>
<protein>
    <recommendedName>
        <fullName evidence="3 13">Telomerase reverse transcriptase</fullName>
        <ecNumber evidence="2 13">2.7.7.49</ecNumber>
    </recommendedName>
    <alternativeName>
        <fullName evidence="13">Telomerase catalytic subunit</fullName>
    </alternativeName>
</protein>
<evidence type="ECO:0000256" key="13">
    <source>
        <dbReference type="RuleBase" id="RU365061"/>
    </source>
</evidence>
<evidence type="ECO:0000313" key="16">
    <source>
        <dbReference type="Proteomes" id="UP001212152"/>
    </source>
</evidence>
<dbReference type="SUPFAM" id="SSF56672">
    <property type="entry name" value="DNA/RNA polymerases"/>
    <property type="match status" value="1"/>
</dbReference>
<keyword evidence="16" id="KW-1185">Reference proteome</keyword>
<dbReference type="CDD" id="cd01648">
    <property type="entry name" value="TERT"/>
    <property type="match status" value="1"/>
</dbReference>
<evidence type="ECO:0000256" key="2">
    <source>
        <dbReference type="ARBA" id="ARBA00012493"/>
    </source>
</evidence>
<dbReference type="Proteomes" id="UP001212152">
    <property type="component" value="Unassembled WGS sequence"/>
</dbReference>
<dbReference type="GO" id="GO:0046872">
    <property type="term" value="F:metal ion binding"/>
    <property type="evidence" value="ECO:0007669"/>
    <property type="project" value="UniProtKB-KW"/>
</dbReference>
<dbReference type="Pfam" id="PF12009">
    <property type="entry name" value="Telomerase_RBD"/>
    <property type="match status" value="1"/>
</dbReference>
<keyword evidence="10 13" id="KW-0695">RNA-directed DNA polymerase</keyword>
<dbReference type="Gene3D" id="3.30.70.2630">
    <property type="match status" value="1"/>
</dbReference>
<dbReference type="GO" id="GO:0003720">
    <property type="term" value="F:telomerase activity"/>
    <property type="evidence" value="ECO:0007669"/>
    <property type="project" value="InterPro"/>
</dbReference>